<name>A0A5J6Y253_9STRA</name>
<dbReference type="AlphaFoldDB" id="A0A5J6Y253"/>
<protein>
    <submittedName>
        <fullName evidence="1">Uncharacterized protein</fullName>
    </submittedName>
</protein>
<keyword evidence="1" id="KW-0496">Mitochondrion</keyword>
<accession>A0A5J6Y253</accession>
<organism evidence="1">
    <name type="scientific">Vischeria cf. polyphem</name>
    <dbReference type="NCBI Taxonomy" id="1132302"/>
    <lineage>
        <taxon>Eukaryota</taxon>
        <taxon>Sar</taxon>
        <taxon>Stramenopiles</taxon>
        <taxon>Ochrophyta</taxon>
        <taxon>Eustigmatophyceae</taxon>
        <taxon>Eustigmatales</taxon>
        <taxon>Chlorobotryaceae</taxon>
        <taxon>Vischeria</taxon>
    </lineage>
</organism>
<gene>
    <name evidence="1" type="primary">ORF392</name>
</gene>
<reference evidence="1" key="1">
    <citation type="submission" date="2018-11" db="EMBL/GenBank/DDBJ databases">
        <title>Characterization of the complete mitochondrial genome of oleaginous microalga Eustigmatos cf. polyphem strain CAUP H4302 by next-generation sequencing and phylogenetic analysis of Eustigmatophyceae.</title>
        <authorList>
            <person name="Huang L.D."/>
            <person name="Gao B.Y."/>
            <person name="Zhang C.W."/>
        </authorList>
    </citation>
    <scope>NUCLEOTIDE SEQUENCE</scope>
    <source>
        <strain evidence="1">CAUP H4302</strain>
    </source>
</reference>
<proteinExistence type="predicted"/>
<geneLocation type="mitochondrion" evidence="1"/>
<evidence type="ECO:0000313" key="1">
    <source>
        <dbReference type="EMBL" id="QFO87213.1"/>
    </source>
</evidence>
<dbReference type="EMBL" id="MK170182">
    <property type="protein sequence ID" value="QFO87213.1"/>
    <property type="molecule type" value="Genomic_DNA"/>
</dbReference>
<sequence>MCINLGKLFYPALKGSYFSNFKKVKKKTHILKLYSKNKKFKKLLYPGKNFFYVLKLKFFMMYSSLHSYINKSTIFTFTKVWNCRFKYNFPLNTLQDFNWLFFLLKISNLLYLKTDLYSFTKNLKFLRSVVYSEKFDIEYYTYILKLRTSKIYTSKIEKFRENILPLLKKKLFVILYNLSCKKKTCSFNLKLKSIISNNKTLKKCFQEYINLNSKYTNVKLESLQQNLHYKNFSIYKKKVFFFSSILLNRLSVGRGKYELNYKKRLYFRLKKNKIFLRELCSVVFSNFKLYRKKFMKQKKEYKYVLFHVLDKKYKKMRKNEKKKIKKSRKFWVLSKLYFARRRFYFKFYVPRHIEINYKTQNFMYLNYFDNLSLSSKIRLWLNLRRVLSFVSF</sequence>